<dbReference type="Proteomes" id="UP000823561">
    <property type="component" value="Chromosome 7"/>
</dbReference>
<organism evidence="2 3">
    <name type="scientific">Alosa alosa</name>
    <name type="common">allis shad</name>
    <dbReference type="NCBI Taxonomy" id="278164"/>
    <lineage>
        <taxon>Eukaryota</taxon>
        <taxon>Metazoa</taxon>
        <taxon>Chordata</taxon>
        <taxon>Craniata</taxon>
        <taxon>Vertebrata</taxon>
        <taxon>Euteleostomi</taxon>
        <taxon>Actinopterygii</taxon>
        <taxon>Neopterygii</taxon>
        <taxon>Teleostei</taxon>
        <taxon>Clupei</taxon>
        <taxon>Clupeiformes</taxon>
        <taxon>Clupeoidei</taxon>
        <taxon>Clupeidae</taxon>
        <taxon>Alosa</taxon>
    </lineage>
</organism>
<evidence type="ECO:0000256" key="1">
    <source>
        <dbReference type="SAM" id="MobiDB-lite"/>
    </source>
</evidence>
<keyword evidence="3" id="KW-1185">Reference proteome</keyword>
<gene>
    <name evidence="2" type="ORF">AALO_G00099720</name>
</gene>
<accession>A0AAV6GU87</accession>
<comment type="caution">
    <text evidence="2">The sequence shown here is derived from an EMBL/GenBank/DDBJ whole genome shotgun (WGS) entry which is preliminary data.</text>
</comment>
<name>A0AAV6GU87_9TELE</name>
<feature type="compositionally biased region" description="Basic and acidic residues" evidence="1">
    <location>
        <begin position="7"/>
        <end position="23"/>
    </location>
</feature>
<proteinExistence type="predicted"/>
<evidence type="ECO:0000313" key="3">
    <source>
        <dbReference type="Proteomes" id="UP000823561"/>
    </source>
</evidence>
<dbReference type="AlphaFoldDB" id="A0AAV6GU87"/>
<protein>
    <submittedName>
        <fullName evidence="2">Uncharacterized protein</fullName>
    </submittedName>
</protein>
<dbReference type="EMBL" id="JADWDJ010000007">
    <property type="protein sequence ID" value="KAG5278505.1"/>
    <property type="molecule type" value="Genomic_DNA"/>
</dbReference>
<evidence type="ECO:0000313" key="2">
    <source>
        <dbReference type="EMBL" id="KAG5278505.1"/>
    </source>
</evidence>
<reference evidence="2" key="1">
    <citation type="submission" date="2020-10" db="EMBL/GenBank/DDBJ databases">
        <title>Chromosome-scale genome assembly of the Allis shad, Alosa alosa.</title>
        <authorList>
            <person name="Margot Z."/>
            <person name="Christophe K."/>
            <person name="Cabau C."/>
            <person name="Louis A."/>
            <person name="Berthelot C."/>
            <person name="Parey E."/>
            <person name="Roest Crollius H."/>
            <person name="Montfort J."/>
            <person name="Robinson-Rechavi M."/>
            <person name="Bucao C."/>
            <person name="Bouchez O."/>
            <person name="Gislard M."/>
            <person name="Lluch J."/>
            <person name="Milhes M."/>
            <person name="Lampietro C."/>
            <person name="Lopez Roques C."/>
            <person name="Donnadieu C."/>
            <person name="Braasch I."/>
            <person name="Desvignes T."/>
            <person name="Postlethwait J."/>
            <person name="Bobe J."/>
            <person name="Guiguen Y."/>
        </authorList>
    </citation>
    <scope>NUCLEOTIDE SEQUENCE</scope>
    <source>
        <strain evidence="2">M-15738</strain>
        <tissue evidence="2">Blood</tissue>
    </source>
</reference>
<sequence length="98" mass="11567">MSGEHLNQQEHEDQEQIREDRAGQMERMREMLEREWGRGESAITGRFQHQLSGRRQSGMLSETDVLDLHHSFRKVVMWMHHGTSGHGSFEDFDTEEID</sequence>
<feature type="region of interest" description="Disordered" evidence="1">
    <location>
        <begin position="1"/>
        <end position="23"/>
    </location>
</feature>